<dbReference type="Pfam" id="PF02467">
    <property type="entry name" value="Whib"/>
    <property type="match status" value="1"/>
</dbReference>
<name>A0A6J6GHR9_9ZZZZ</name>
<dbReference type="EMBL" id="CAEZUO010000013">
    <property type="protein sequence ID" value="CAB4599419.1"/>
    <property type="molecule type" value="Genomic_DNA"/>
</dbReference>
<evidence type="ECO:0000256" key="7">
    <source>
        <dbReference type="ARBA" id="ARBA00023015"/>
    </source>
</evidence>
<gene>
    <name evidence="13" type="ORF">UFOPK1827_00476</name>
    <name evidence="14" type="ORF">UFOPK2000_00111</name>
    <name evidence="15" type="ORF">UFOPK3708_00330</name>
</gene>
<dbReference type="HAMAP" id="MF_01479">
    <property type="entry name" value="WhiB"/>
    <property type="match status" value="1"/>
</dbReference>
<feature type="compositionally biased region" description="Basic and acidic residues" evidence="11">
    <location>
        <begin position="1"/>
        <end position="11"/>
    </location>
</feature>
<evidence type="ECO:0000256" key="6">
    <source>
        <dbReference type="ARBA" id="ARBA00023014"/>
    </source>
</evidence>
<dbReference type="PANTHER" id="PTHR38839">
    <property type="entry name" value="TRANSCRIPTIONAL REGULATOR WHID-RELATED"/>
    <property type="match status" value="1"/>
</dbReference>
<accession>A0A6J6GHR9</accession>
<dbReference type="AlphaFoldDB" id="A0A6J6GHR9"/>
<proteinExistence type="inferred from homology"/>
<dbReference type="GO" id="GO:0045892">
    <property type="term" value="P:negative regulation of DNA-templated transcription"/>
    <property type="evidence" value="ECO:0007669"/>
    <property type="project" value="TreeGrafter"/>
</dbReference>
<evidence type="ECO:0000313" key="15">
    <source>
        <dbReference type="EMBL" id="CAB4922377.1"/>
    </source>
</evidence>
<dbReference type="EMBL" id="CAFBNA010000009">
    <property type="protein sequence ID" value="CAB4922377.1"/>
    <property type="molecule type" value="Genomic_DNA"/>
</dbReference>
<feature type="domain" description="4Fe-4S Wbl-type" evidence="12">
    <location>
        <begin position="44"/>
        <end position="106"/>
    </location>
</feature>
<comment type="cofactor">
    <cofactor evidence="1">
        <name>[4Fe-4S] cluster</name>
        <dbReference type="ChEBI" id="CHEBI:49883"/>
    </cofactor>
</comment>
<keyword evidence="8" id="KW-0238">DNA-binding</keyword>
<reference evidence="13" key="1">
    <citation type="submission" date="2020-05" db="EMBL/GenBank/DDBJ databases">
        <authorList>
            <person name="Chiriac C."/>
            <person name="Salcher M."/>
            <person name="Ghai R."/>
            <person name="Kavagutti S V."/>
        </authorList>
    </citation>
    <scope>NUCLEOTIDE SEQUENCE</scope>
</reference>
<evidence type="ECO:0000256" key="8">
    <source>
        <dbReference type="ARBA" id="ARBA00023125"/>
    </source>
</evidence>
<evidence type="ECO:0000313" key="13">
    <source>
        <dbReference type="EMBL" id="CAB4599419.1"/>
    </source>
</evidence>
<dbReference type="EMBL" id="CAEZVK010000004">
    <property type="protein sequence ID" value="CAB4622050.1"/>
    <property type="molecule type" value="Genomic_DNA"/>
</dbReference>
<dbReference type="GO" id="GO:0051539">
    <property type="term" value="F:4 iron, 4 sulfur cluster binding"/>
    <property type="evidence" value="ECO:0007669"/>
    <property type="project" value="UniProtKB-KW"/>
</dbReference>
<evidence type="ECO:0000256" key="4">
    <source>
        <dbReference type="ARBA" id="ARBA00022723"/>
    </source>
</evidence>
<evidence type="ECO:0000256" key="11">
    <source>
        <dbReference type="SAM" id="MobiDB-lite"/>
    </source>
</evidence>
<dbReference type="GO" id="GO:0046872">
    <property type="term" value="F:metal ion binding"/>
    <property type="evidence" value="ECO:0007669"/>
    <property type="project" value="UniProtKB-KW"/>
</dbReference>
<evidence type="ECO:0000256" key="10">
    <source>
        <dbReference type="ARBA" id="ARBA00023163"/>
    </source>
</evidence>
<keyword evidence="10" id="KW-0804">Transcription</keyword>
<keyword evidence="4" id="KW-0479">Metal-binding</keyword>
<evidence type="ECO:0000256" key="2">
    <source>
        <dbReference type="ARBA" id="ARBA00006597"/>
    </source>
</evidence>
<dbReference type="GO" id="GO:0047134">
    <property type="term" value="F:protein-disulfide reductase [NAD(P)H] activity"/>
    <property type="evidence" value="ECO:0007669"/>
    <property type="project" value="TreeGrafter"/>
</dbReference>
<evidence type="ECO:0000256" key="5">
    <source>
        <dbReference type="ARBA" id="ARBA00023004"/>
    </source>
</evidence>
<dbReference type="InterPro" id="IPR034768">
    <property type="entry name" value="4FE4S_WBL"/>
</dbReference>
<keyword evidence="3" id="KW-0004">4Fe-4S</keyword>
<keyword evidence="5" id="KW-0408">Iron</keyword>
<evidence type="ECO:0000259" key="12">
    <source>
        <dbReference type="PROSITE" id="PS51674"/>
    </source>
</evidence>
<dbReference type="PANTHER" id="PTHR38839:SF6">
    <property type="entry name" value="TRANSCRIPTIONAL REGULATOR WHIB1"/>
    <property type="match status" value="1"/>
</dbReference>
<dbReference type="GO" id="GO:0045454">
    <property type="term" value="P:cell redox homeostasis"/>
    <property type="evidence" value="ECO:0007669"/>
    <property type="project" value="TreeGrafter"/>
</dbReference>
<keyword evidence="9" id="KW-1015">Disulfide bond</keyword>
<sequence>MNTHPTDRPENRFVTTDPGGTVALTAPHSMTLNAIADDWRDQSACRDTDPDLFFPVGTTGPAIEQIDNAKAVCTDCEVRQPCLDFALATNQDSGIWGGTSEEERRKLRRQWLAARRKAS</sequence>
<protein>
    <submittedName>
        <fullName evidence="13">Unannotated protein</fullName>
    </submittedName>
</protein>
<keyword evidence="6" id="KW-0411">Iron-sulfur</keyword>
<keyword evidence="7" id="KW-0805">Transcription regulation</keyword>
<evidence type="ECO:0000256" key="9">
    <source>
        <dbReference type="ARBA" id="ARBA00023157"/>
    </source>
</evidence>
<dbReference type="PROSITE" id="PS51674">
    <property type="entry name" value="4FE4S_WBL"/>
    <property type="match status" value="1"/>
</dbReference>
<evidence type="ECO:0000256" key="1">
    <source>
        <dbReference type="ARBA" id="ARBA00001966"/>
    </source>
</evidence>
<comment type="similarity">
    <text evidence="2">Belongs to the WhiB family.</text>
</comment>
<dbReference type="GO" id="GO:0003677">
    <property type="term" value="F:DNA binding"/>
    <property type="evidence" value="ECO:0007669"/>
    <property type="project" value="UniProtKB-KW"/>
</dbReference>
<feature type="region of interest" description="Disordered" evidence="11">
    <location>
        <begin position="1"/>
        <end position="22"/>
    </location>
</feature>
<evidence type="ECO:0000313" key="14">
    <source>
        <dbReference type="EMBL" id="CAB4622050.1"/>
    </source>
</evidence>
<organism evidence="13">
    <name type="scientific">freshwater metagenome</name>
    <dbReference type="NCBI Taxonomy" id="449393"/>
    <lineage>
        <taxon>unclassified sequences</taxon>
        <taxon>metagenomes</taxon>
        <taxon>ecological metagenomes</taxon>
    </lineage>
</organism>
<dbReference type="InterPro" id="IPR003482">
    <property type="entry name" value="Whib"/>
</dbReference>
<evidence type="ECO:0000256" key="3">
    <source>
        <dbReference type="ARBA" id="ARBA00022485"/>
    </source>
</evidence>